<name>A0ABV6R4V8_9CAUL</name>
<evidence type="ECO:0000313" key="2">
    <source>
        <dbReference type="Proteomes" id="UP001589906"/>
    </source>
</evidence>
<evidence type="ECO:0008006" key="3">
    <source>
        <dbReference type="Google" id="ProtNLM"/>
    </source>
</evidence>
<dbReference type="RefSeq" id="WP_376836697.1">
    <property type="nucleotide sequence ID" value="NZ_JBHLSW010000007.1"/>
</dbReference>
<evidence type="ECO:0000313" key="1">
    <source>
        <dbReference type="EMBL" id="MFC0634662.1"/>
    </source>
</evidence>
<proteinExistence type="predicted"/>
<dbReference type="Proteomes" id="UP001589906">
    <property type="component" value="Unassembled WGS sequence"/>
</dbReference>
<comment type="caution">
    <text evidence="1">The sequence shown here is derived from an EMBL/GenBank/DDBJ whole genome shotgun (WGS) entry which is preliminary data.</text>
</comment>
<reference evidence="1 2" key="1">
    <citation type="submission" date="2024-09" db="EMBL/GenBank/DDBJ databases">
        <authorList>
            <person name="Sun Q."/>
            <person name="Mori K."/>
        </authorList>
    </citation>
    <scope>NUCLEOTIDE SEQUENCE [LARGE SCALE GENOMIC DNA]</scope>
    <source>
        <strain evidence="1 2">NCAIM B.02621</strain>
    </source>
</reference>
<keyword evidence="2" id="KW-1185">Reference proteome</keyword>
<sequence>MTHPDARAVADADGVEAALSLERFARYVAWAGGDRHRAVELYTLNTRVSEALYVPLQALEVALRNRIHAVMTEASGAGWFQPEAGHVTDRQAEQVRAAIAELTEAGKPIEDGRVVAALTFSFWTSMFGREQDDLWKRTLHRIATRDGKFLSRKAFATPLTQVRLLRNRIAHHEPILYWDLPKHHRAIADMTRWLSPAMDDWRATLDRFDQLHPPERMRLARLRDDEA</sequence>
<accession>A0ABV6R4V8</accession>
<organism evidence="1 2">
    <name type="scientific">Brevundimonas balnearis</name>
    <dbReference type="NCBI Taxonomy" id="1572858"/>
    <lineage>
        <taxon>Bacteria</taxon>
        <taxon>Pseudomonadati</taxon>
        <taxon>Pseudomonadota</taxon>
        <taxon>Alphaproteobacteria</taxon>
        <taxon>Caulobacterales</taxon>
        <taxon>Caulobacteraceae</taxon>
        <taxon>Brevundimonas</taxon>
    </lineage>
</organism>
<gene>
    <name evidence="1" type="ORF">ACFFGE_12340</name>
</gene>
<protein>
    <recommendedName>
        <fullName evidence="3">Abi-like protein</fullName>
    </recommendedName>
</protein>
<dbReference type="EMBL" id="JBHLSW010000007">
    <property type="protein sequence ID" value="MFC0634662.1"/>
    <property type="molecule type" value="Genomic_DNA"/>
</dbReference>